<evidence type="ECO:0000256" key="3">
    <source>
        <dbReference type="ARBA" id="ARBA00023002"/>
    </source>
</evidence>
<name>A0ABQ7TT79_SOLTU</name>
<keyword evidence="3" id="KW-0560">Oxidoreductase</keyword>
<keyword evidence="1" id="KW-0479">Metal-binding</keyword>
<dbReference type="Pfam" id="PF14226">
    <property type="entry name" value="DIOX_N"/>
    <property type="match status" value="1"/>
</dbReference>
<comment type="caution">
    <text evidence="6">The sequence shown here is derived from an EMBL/GenBank/DDBJ whole genome shotgun (WGS) entry which is preliminary data.</text>
</comment>
<sequence length="172" mass="19664">MVVSSTNDFQVTVKKSYDKMSELKTFDDAGIDKVPQIFILPQKKRLKSSDTCETQFIFPLIDLEGIDEDPIKHKEIVDEVRDASETWGFFQVVKHGIPTSVWEEMLQGTREFFEQDVEVKKQYYTRDTTKRVIDTSNFDLYSPSVPAANWGDTLFCLMAPDPPSPQELPACG</sequence>
<evidence type="ECO:0000313" key="7">
    <source>
        <dbReference type="Proteomes" id="UP000826656"/>
    </source>
</evidence>
<evidence type="ECO:0000259" key="5">
    <source>
        <dbReference type="Pfam" id="PF14226"/>
    </source>
</evidence>
<gene>
    <name evidence="6" type="ORF">KY290_036083</name>
</gene>
<reference evidence="6 7" key="1">
    <citation type="journal article" date="2021" name="bioRxiv">
        <title>Chromosome-scale and haplotype-resolved genome assembly of a tetraploid potato cultivar.</title>
        <authorList>
            <person name="Sun H."/>
            <person name="Jiao W.-B."/>
            <person name="Krause K."/>
            <person name="Campoy J.A."/>
            <person name="Goel M."/>
            <person name="Folz-Donahue K."/>
            <person name="Kukat C."/>
            <person name="Huettel B."/>
            <person name="Schneeberger K."/>
        </authorList>
    </citation>
    <scope>NUCLEOTIDE SEQUENCE [LARGE SCALE GENOMIC DNA]</scope>
    <source>
        <strain evidence="6">SolTubOtavaFocal</strain>
        <tissue evidence="6">Leaves</tissue>
    </source>
</reference>
<dbReference type="Gene3D" id="2.60.120.330">
    <property type="entry name" value="B-lactam Antibiotic, Isopenicillin N Synthase, Chain"/>
    <property type="match status" value="1"/>
</dbReference>
<dbReference type="EMBL" id="JAIVGD010000028">
    <property type="protein sequence ID" value="KAH0737378.1"/>
    <property type="molecule type" value="Genomic_DNA"/>
</dbReference>
<protein>
    <recommendedName>
        <fullName evidence="5">Non-haem dioxygenase N-terminal domain-containing protein</fullName>
    </recommendedName>
</protein>
<dbReference type="SUPFAM" id="SSF51197">
    <property type="entry name" value="Clavaminate synthase-like"/>
    <property type="match status" value="1"/>
</dbReference>
<dbReference type="Proteomes" id="UP000826656">
    <property type="component" value="Unassembled WGS sequence"/>
</dbReference>
<feature type="domain" description="Non-haem dioxygenase N-terminal" evidence="5">
    <location>
        <begin position="59"/>
        <end position="159"/>
    </location>
</feature>
<organism evidence="6 7">
    <name type="scientific">Solanum tuberosum</name>
    <name type="common">Potato</name>
    <dbReference type="NCBI Taxonomy" id="4113"/>
    <lineage>
        <taxon>Eukaryota</taxon>
        <taxon>Viridiplantae</taxon>
        <taxon>Streptophyta</taxon>
        <taxon>Embryophyta</taxon>
        <taxon>Tracheophyta</taxon>
        <taxon>Spermatophyta</taxon>
        <taxon>Magnoliopsida</taxon>
        <taxon>eudicotyledons</taxon>
        <taxon>Gunneridae</taxon>
        <taxon>Pentapetalae</taxon>
        <taxon>asterids</taxon>
        <taxon>lamiids</taxon>
        <taxon>Solanales</taxon>
        <taxon>Solanaceae</taxon>
        <taxon>Solanoideae</taxon>
        <taxon>Solaneae</taxon>
        <taxon>Solanum</taxon>
    </lineage>
</organism>
<keyword evidence="2" id="KW-0847">Vitamin C</keyword>
<accession>A0ABQ7TT79</accession>
<dbReference type="PANTHER" id="PTHR10209">
    <property type="entry name" value="OXIDOREDUCTASE, 2OG-FE II OXYGENASE FAMILY PROTEIN"/>
    <property type="match status" value="1"/>
</dbReference>
<keyword evidence="4" id="KW-0408">Iron</keyword>
<evidence type="ECO:0000256" key="4">
    <source>
        <dbReference type="ARBA" id="ARBA00023004"/>
    </source>
</evidence>
<dbReference type="InterPro" id="IPR027443">
    <property type="entry name" value="IPNS-like_sf"/>
</dbReference>
<evidence type="ECO:0000256" key="1">
    <source>
        <dbReference type="ARBA" id="ARBA00022723"/>
    </source>
</evidence>
<dbReference type="InterPro" id="IPR026992">
    <property type="entry name" value="DIOX_N"/>
</dbReference>
<dbReference type="PANTHER" id="PTHR10209:SF882">
    <property type="entry name" value="DESACETOXYVINDOLINE 4-HYDROXYLASE"/>
    <property type="match status" value="1"/>
</dbReference>
<evidence type="ECO:0000256" key="2">
    <source>
        <dbReference type="ARBA" id="ARBA00022896"/>
    </source>
</evidence>
<keyword evidence="7" id="KW-1185">Reference proteome</keyword>
<evidence type="ECO:0000313" key="6">
    <source>
        <dbReference type="EMBL" id="KAH0737378.1"/>
    </source>
</evidence>
<proteinExistence type="predicted"/>